<dbReference type="InterPro" id="IPR029063">
    <property type="entry name" value="SAM-dependent_MTases_sf"/>
</dbReference>
<dbReference type="AlphaFoldDB" id="A0A098VXP5"/>
<dbReference type="Gene3D" id="3.40.50.150">
    <property type="entry name" value="Vaccinia Virus protein VP39"/>
    <property type="match status" value="1"/>
</dbReference>
<feature type="active site" description="Nucleophile" evidence="5">
    <location>
        <position position="262"/>
    </location>
</feature>
<keyword evidence="8" id="KW-1185">Reference proteome</keyword>
<dbReference type="OrthoDB" id="435282at2759"/>
<evidence type="ECO:0000256" key="2">
    <source>
        <dbReference type="ARBA" id="ARBA00022679"/>
    </source>
</evidence>
<dbReference type="PANTHER" id="PTHR22807">
    <property type="entry name" value="NOP2 YEAST -RELATED NOL1/NOP2/FMU SUN DOMAIN-CONTAINING"/>
    <property type="match status" value="1"/>
</dbReference>
<proteinExistence type="inferred from homology"/>
<feature type="binding site" evidence="5">
    <location>
        <position position="180"/>
    </location>
    <ligand>
        <name>S-adenosyl-L-methionine</name>
        <dbReference type="ChEBI" id="CHEBI:59789"/>
    </ligand>
</feature>
<evidence type="ECO:0000256" key="1">
    <source>
        <dbReference type="ARBA" id="ARBA00022603"/>
    </source>
</evidence>
<keyword evidence="4 5" id="KW-0694">RNA-binding</keyword>
<organism evidence="7 8">
    <name type="scientific">Mitosporidium daphniae</name>
    <dbReference type="NCBI Taxonomy" id="1485682"/>
    <lineage>
        <taxon>Eukaryota</taxon>
        <taxon>Fungi</taxon>
        <taxon>Fungi incertae sedis</taxon>
        <taxon>Microsporidia</taxon>
        <taxon>Mitosporidium</taxon>
    </lineage>
</organism>
<dbReference type="PRINTS" id="PR02008">
    <property type="entry name" value="RCMTFAMILY"/>
</dbReference>
<feature type="binding site" evidence="5">
    <location>
        <position position="200"/>
    </location>
    <ligand>
        <name>S-adenosyl-L-methionine</name>
        <dbReference type="ChEBI" id="CHEBI:59789"/>
    </ligand>
</feature>
<dbReference type="InterPro" id="IPR023267">
    <property type="entry name" value="RCMT"/>
</dbReference>
<evidence type="ECO:0000256" key="4">
    <source>
        <dbReference type="ARBA" id="ARBA00022884"/>
    </source>
</evidence>
<sequence>MAIFLAAFPRIDSCKTRIRAEWTRLLVAGTAYKGPCLDSLKIKYARINTLLCAESDSSKVIDYLRTLNPGPICIDSLIPNLIKFENIPATFQFHRCPLVKEGKLIVQDRASSLPALFLDPPHGSVVLDACAAPGNKTTQLAAIMANSGTISSLSIQRFELLKSNIALASASASTLCVNADFLQINVEKDPYKKVEYILLDPSCSGSWMSSRDEDAWNTGSSSSRVPKEELDQRIGKLSAFQEMALEKAMKFPNVKRIVYSTCSTNEQENEIVIANVLSKNPNFVLKDIPTFLSSWSRRGTNGLPTGFVLI</sequence>
<dbReference type="GO" id="GO:0005730">
    <property type="term" value="C:nucleolus"/>
    <property type="evidence" value="ECO:0007669"/>
    <property type="project" value="TreeGrafter"/>
</dbReference>
<evidence type="ECO:0000256" key="3">
    <source>
        <dbReference type="ARBA" id="ARBA00022691"/>
    </source>
</evidence>
<protein>
    <recommendedName>
        <fullName evidence="6">SAM-dependent MTase RsmB/NOP-type domain-containing protein</fullName>
    </recommendedName>
</protein>
<dbReference type="EMBL" id="JMKJ01000068">
    <property type="protein sequence ID" value="KGG52526.1"/>
    <property type="molecule type" value="Genomic_DNA"/>
</dbReference>
<keyword evidence="2 5" id="KW-0808">Transferase</keyword>
<dbReference type="GO" id="GO:0070475">
    <property type="term" value="P:rRNA base methylation"/>
    <property type="evidence" value="ECO:0007669"/>
    <property type="project" value="TreeGrafter"/>
</dbReference>
<accession>A0A098VXP5</accession>
<dbReference type="InterPro" id="IPR001678">
    <property type="entry name" value="MeTrfase_RsmB-F_NOP2_dom"/>
</dbReference>
<name>A0A098VXP5_9MICR</name>
<dbReference type="PANTHER" id="PTHR22807:SF4">
    <property type="entry name" value="28S RRNA (CYTOSINE-C(5))-METHYLTRANSFERASE"/>
    <property type="match status" value="1"/>
</dbReference>
<dbReference type="GO" id="GO:0003723">
    <property type="term" value="F:RNA binding"/>
    <property type="evidence" value="ECO:0007669"/>
    <property type="project" value="UniProtKB-UniRule"/>
</dbReference>
<dbReference type="SUPFAM" id="SSF53335">
    <property type="entry name" value="S-adenosyl-L-methionine-dependent methyltransferases"/>
    <property type="match status" value="1"/>
</dbReference>
<feature type="binding site" evidence="5">
    <location>
        <begin position="130"/>
        <end position="136"/>
    </location>
    <ligand>
        <name>S-adenosyl-L-methionine</name>
        <dbReference type="ChEBI" id="CHEBI:59789"/>
    </ligand>
</feature>
<evidence type="ECO:0000259" key="6">
    <source>
        <dbReference type="PROSITE" id="PS51686"/>
    </source>
</evidence>
<comment type="caution">
    <text evidence="5">Lacks conserved residue(s) required for the propagation of feature annotation.</text>
</comment>
<keyword evidence="3 5" id="KW-0949">S-adenosyl-L-methionine</keyword>
<dbReference type="GO" id="GO:0008173">
    <property type="term" value="F:RNA methyltransferase activity"/>
    <property type="evidence" value="ECO:0007669"/>
    <property type="project" value="InterPro"/>
</dbReference>
<dbReference type="GeneID" id="25258585"/>
<dbReference type="VEuPathDB" id="MicrosporidiaDB:DI09_161p10"/>
<dbReference type="RefSeq" id="XP_013238962.1">
    <property type="nucleotide sequence ID" value="XM_013383508.1"/>
</dbReference>
<reference evidence="7 8" key="1">
    <citation type="submission" date="2014-04" db="EMBL/GenBank/DDBJ databases">
        <title>A new species of microsporidia sheds light on the evolution of extreme parasitism.</title>
        <authorList>
            <person name="Haag K.L."/>
            <person name="James T.Y."/>
            <person name="Larsson R."/>
            <person name="Schaer T.M."/>
            <person name="Refardt D."/>
            <person name="Pombert J.-F."/>
            <person name="Ebert D."/>
        </authorList>
    </citation>
    <scope>NUCLEOTIDE SEQUENCE [LARGE SCALE GENOMIC DNA]</scope>
    <source>
        <strain evidence="7 8">UGP3</strain>
        <tissue evidence="7">Spores</tissue>
    </source>
</reference>
<dbReference type="Proteomes" id="UP000029725">
    <property type="component" value="Unassembled WGS sequence"/>
</dbReference>
<dbReference type="PROSITE" id="PS51686">
    <property type="entry name" value="SAM_MT_RSMB_NOP"/>
    <property type="match status" value="1"/>
</dbReference>
<dbReference type="HOGENOM" id="CLU_005316_7_3_1"/>
<dbReference type="Pfam" id="PF01189">
    <property type="entry name" value="Methyltr_RsmB-F"/>
    <property type="match status" value="1"/>
</dbReference>
<comment type="caution">
    <text evidence="7">The sequence shown here is derived from an EMBL/GenBank/DDBJ whole genome shotgun (WGS) entry which is preliminary data.</text>
</comment>
<feature type="domain" description="SAM-dependent MTase RsmB/NOP-type" evidence="6">
    <location>
        <begin position="33"/>
        <end position="310"/>
    </location>
</feature>
<evidence type="ECO:0000313" key="7">
    <source>
        <dbReference type="EMBL" id="KGG52526.1"/>
    </source>
</evidence>
<evidence type="ECO:0000256" key="5">
    <source>
        <dbReference type="PROSITE-ProRule" id="PRU01023"/>
    </source>
</evidence>
<evidence type="ECO:0000313" key="8">
    <source>
        <dbReference type="Proteomes" id="UP000029725"/>
    </source>
</evidence>
<dbReference type="InterPro" id="IPR049560">
    <property type="entry name" value="MeTrfase_RsmB-F_NOP2_cat"/>
</dbReference>
<comment type="similarity">
    <text evidence="5">Belongs to the class I-like SAM-binding methyltransferase superfamily. RsmB/NOP family.</text>
</comment>
<gene>
    <name evidence="7" type="ORF">DI09_161p10</name>
</gene>
<keyword evidence="1 5" id="KW-0489">Methyltransferase</keyword>